<feature type="transmembrane region" description="Helical" evidence="7">
    <location>
        <begin position="278"/>
        <end position="297"/>
    </location>
</feature>
<feature type="transmembrane region" description="Helical" evidence="7">
    <location>
        <begin position="460"/>
        <end position="480"/>
    </location>
</feature>
<organism evidence="9 10">
    <name type="scientific">Elaphomyces granulatus</name>
    <dbReference type="NCBI Taxonomy" id="519963"/>
    <lineage>
        <taxon>Eukaryota</taxon>
        <taxon>Fungi</taxon>
        <taxon>Dikarya</taxon>
        <taxon>Ascomycota</taxon>
        <taxon>Pezizomycotina</taxon>
        <taxon>Eurotiomycetes</taxon>
        <taxon>Eurotiomycetidae</taxon>
        <taxon>Eurotiales</taxon>
        <taxon>Elaphomycetaceae</taxon>
        <taxon>Elaphomyces</taxon>
    </lineage>
</organism>
<keyword evidence="4 7" id="KW-1133">Transmembrane helix</keyword>
<dbReference type="InterPro" id="IPR036259">
    <property type="entry name" value="MFS_trans_sf"/>
</dbReference>
<accession>A0A232M6E0</accession>
<dbReference type="GO" id="GO:0022857">
    <property type="term" value="F:transmembrane transporter activity"/>
    <property type="evidence" value="ECO:0007669"/>
    <property type="project" value="InterPro"/>
</dbReference>
<comment type="caution">
    <text evidence="9">The sequence shown here is derived from an EMBL/GenBank/DDBJ whole genome shotgun (WGS) entry which is preliminary data.</text>
</comment>
<dbReference type="PROSITE" id="PS50850">
    <property type="entry name" value="MFS"/>
    <property type="match status" value="1"/>
</dbReference>
<dbReference type="Pfam" id="PF06609">
    <property type="entry name" value="TRI12"/>
    <property type="match status" value="1"/>
</dbReference>
<feature type="transmembrane region" description="Helical" evidence="7">
    <location>
        <begin position="220"/>
        <end position="237"/>
    </location>
</feature>
<protein>
    <recommendedName>
        <fullName evidence="8">Major facilitator superfamily (MFS) profile domain-containing protein</fullName>
    </recommendedName>
</protein>
<evidence type="ECO:0000313" key="9">
    <source>
        <dbReference type="EMBL" id="OXV11985.1"/>
    </source>
</evidence>
<dbReference type="Proteomes" id="UP000243515">
    <property type="component" value="Unassembled WGS sequence"/>
</dbReference>
<evidence type="ECO:0000256" key="1">
    <source>
        <dbReference type="ARBA" id="ARBA00004141"/>
    </source>
</evidence>
<dbReference type="FunFam" id="1.20.1250.20:FF:000784">
    <property type="entry name" value="MFS drug efflux pump"/>
    <property type="match status" value="1"/>
</dbReference>
<dbReference type="EMBL" id="NPHW01002196">
    <property type="protein sequence ID" value="OXV11985.1"/>
    <property type="molecule type" value="Genomic_DNA"/>
</dbReference>
<sequence>FQGYPIVKFPRNGQRREGRALWPRAYQLFNKFIYNVFIISMDRTLLQNWCADCRRETGSKTGDISYGYVPAMDGDGLSCILSLAGFLSLISQEHGELSTVMEFNKPSSPIPGEHDEEKAPQLQESTTSLDKNGLRIDGDDEDHSHETPMTFRRFMSFIALSMLLSGSQIPLYLFAGIAPYVYGDIGGTDIYVWFAVANLLALAATCPFVGYLSDLLGRRYVAIAGSSLICVGTVVSSTAKSMIIFIIGMALSGAGAGICELTAVAATSELAPTRKRGTYVALLNLSIIFFVPSVLWGQLITKYSNWRSVGIVIGGWNGLGLLITYLFYFPPPRINSKGLSKSEIISRIDYLGGFLSISGMTLVLVAIQMGGYQYKWASPQVLVQLLLGFFILTLFVLWELYGAKYPIVPTRLGVEPLILSLTFLITFISGANFYSVVMFWPSETFNVYGHDPIQVGVRCLPFAFGLIFGAIATLWLLSYLQGRTRELMVACCCLMTIGCGTLSIARADNLNQVLAISFADGIGIGGILILPSVVSTIICPDDLIATVTALTLSIRVLGGCIGYAIYYNVYVNKFTANAIYYIGGAMKVELNITNATYIEKAIGLTSLSLLDDLQQIPGIAGNQTAYDIVVEAGQIAFSESLKWVYITSIAFGVVAIIAACAMKNIKKYMDDHVAVVMH</sequence>
<evidence type="ECO:0000256" key="5">
    <source>
        <dbReference type="ARBA" id="ARBA00023136"/>
    </source>
</evidence>
<dbReference type="Gene3D" id="1.20.1250.20">
    <property type="entry name" value="MFS general substrate transporter like domains"/>
    <property type="match status" value="1"/>
</dbReference>
<evidence type="ECO:0000256" key="2">
    <source>
        <dbReference type="ARBA" id="ARBA00022448"/>
    </source>
</evidence>
<dbReference type="SUPFAM" id="SSF103473">
    <property type="entry name" value="MFS general substrate transporter"/>
    <property type="match status" value="1"/>
</dbReference>
<name>A0A232M6E0_9EURO</name>
<evidence type="ECO:0000256" key="6">
    <source>
        <dbReference type="SAM" id="MobiDB-lite"/>
    </source>
</evidence>
<dbReference type="PROSITE" id="PS00216">
    <property type="entry name" value="SUGAR_TRANSPORT_1"/>
    <property type="match status" value="1"/>
</dbReference>
<feature type="transmembrane region" description="Helical" evidence="7">
    <location>
        <begin position="243"/>
        <end position="266"/>
    </location>
</feature>
<dbReference type="OrthoDB" id="4161376at2759"/>
<evidence type="ECO:0000256" key="3">
    <source>
        <dbReference type="ARBA" id="ARBA00022692"/>
    </source>
</evidence>
<feature type="region of interest" description="Disordered" evidence="6">
    <location>
        <begin position="104"/>
        <end position="143"/>
    </location>
</feature>
<feature type="transmembrane region" description="Helical" evidence="7">
    <location>
        <begin position="513"/>
        <end position="531"/>
    </location>
</feature>
<dbReference type="PANTHER" id="PTHR23501">
    <property type="entry name" value="MAJOR FACILITATOR SUPERFAMILY"/>
    <property type="match status" value="1"/>
</dbReference>
<dbReference type="InterPro" id="IPR020846">
    <property type="entry name" value="MFS_dom"/>
</dbReference>
<keyword evidence="10" id="KW-1185">Reference proteome</keyword>
<dbReference type="PANTHER" id="PTHR23501:SF109">
    <property type="entry name" value="MAJOR FACILITATOR SUPERFAMILY (MFS) PROFILE DOMAIN-CONTAINING PROTEIN-RELATED"/>
    <property type="match status" value="1"/>
</dbReference>
<feature type="domain" description="Major facilitator superfamily (MFS) profile" evidence="8">
    <location>
        <begin position="154"/>
        <end position="602"/>
    </location>
</feature>
<feature type="transmembrane region" description="Helical" evidence="7">
    <location>
        <begin position="190"/>
        <end position="213"/>
    </location>
</feature>
<feature type="transmembrane region" description="Helical" evidence="7">
    <location>
        <begin position="413"/>
        <end position="440"/>
    </location>
</feature>
<feature type="transmembrane region" description="Helical" evidence="7">
    <location>
        <begin position="487"/>
        <end position="507"/>
    </location>
</feature>
<gene>
    <name evidence="9" type="ORF">Egran_00257</name>
</gene>
<comment type="subcellular location">
    <subcellularLocation>
        <location evidence="1">Membrane</location>
        <topology evidence="1">Multi-pass membrane protein</topology>
    </subcellularLocation>
</comment>
<feature type="transmembrane region" description="Helical" evidence="7">
    <location>
        <begin position="154"/>
        <end position="178"/>
    </location>
</feature>
<feature type="compositionally biased region" description="Basic and acidic residues" evidence="6">
    <location>
        <begin position="132"/>
        <end position="143"/>
    </location>
</feature>
<dbReference type="InterPro" id="IPR010573">
    <property type="entry name" value="MFS_Str1/Tri12-like"/>
</dbReference>
<feature type="transmembrane region" description="Helical" evidence="7">
    <location>
        <begin position="543"/>
        <end position="566"/>
    </location>
</feature>
<evidence type="ECO:0000256" key="7">
    <source>
        <dbReference type="SAM" id="Phobius"/>
    </source>
</evidence>
<feature type="transmembrane region" description="Helical" evidence="7">
    <location>
        <begin position="309"/>
        <end position="329"/>
    </location>
</feature>
<keyword evidence="5 7" id="KW-0472">Membrane</keyword>
<feature type="non-terminal residue" evidence="9">
    <location>
        <position position="1"/>
    </location>
</feature>
<evidence type="ECO:0000313" key="10">
    <source>
        <dbReference type="Proteomes" id="UP000243515"/>
    </source>
</evidence>
<keyword evidence="3 7" id="KW-0812">Transmembrane</keyword>
<feature type="transmembrane region" description="Helical" evidence="7">
    <location>
        <begin position="350"/>
        <end position="369"/>
    </location>
</feature>
<keyword evidence="2" id="KW-0813">Transport</keyword>
<evidence type="ECO:0000256" key="4">
    <source>
        <dbReference type="ARBA" id="ARBA00022989"/>
    </source>
</evidence>
<dbReference type="InterPro" id="IPR005829">
    <property type="entry name" value="Sugar_transporter_CS"/>
</dbReference>
<evidence type="ECO:0000259" key="8">
    <source>
        <dbReference type="PROSITE" id="PS50850"/>
    </source>
</evidence>
<feature type="transmembrane region" description="Helical" evidence="7">
    <location>
        <begin position="643"/>
        <end position="662"/>
    </location>
</feature>
<feature type="transmembrane region" description="Helical" evidence="7">
    <location>
        <begin position="381"/>
        <end position="401"/>
    </location>
</feature>
<reference evidence="9 10" key="1">
    <citation type="journal article" date="2015" name="Environ. Microbiol.">
        <title>Metagenome sequence of Elaphomyces granulatus from sporocarp tissue reveals Ascomycota ectomycorrhizal fingerprints of genome expansion and a Proteobacteria-rich microbiome.</title>
        <authorList>
            <person name="Quandt C.A."/>
            <person name="Kohler A."/>
            <person name="Hesse C.N."/>
            <person name="Sharpton T.J."/>
            <person name="Martin F."/>
            <person name="Spatafora J.W."/>
        </authorList>
    </citation>
    <scope>NUCLEOTIDE SEQUENCE [LARGE SCALE GENOMIC DNA]</scope>
    <source>
        <strain evidence="9 10">OSC145934</strain>
    </source>
</reference>
<proteinExistence type="predicted"/>
<dbReference type="GO" id="GO:0005886">
    <property type="term" value="C:plasma membrane"/>
    <property type="evidence" value="ECO:0007669"/>
    <property type="project" value="TreeGrafter"/>
</dbReference>
<dbReference type="AlphaFoldDB" id="A0A232M6E0"/>